<gene>
    <name evidence="1" type="ORF">B1A_21063</name>
</gene>
<feature type="non-terminal residue" evidence="1">
    <location>
        <position position="1"/>
    </location>
</feature>
<organism evidence="1">
    <name type="scientific">mine drainage metagenome</name>
    <dbReference type="NCBI Taxonomy" id="410659"/>
    <lineage>
        <taxon>unclassified sequences</taxon>
        <taxon>metagenomes</taxon>
        <taxon>ecological metagenomes</taxon>
    </lineage>
</organism>
<proteinExistence type="predicted"/>
<evidence type="ECO:0000313" key="1">
    <source>
        <dbReference type="EMBL" id="EQD28665.1"/>
    </source>
</evidence>
<dbReference type="EMBL" id="AUZX01015560">
    <property type="protein sequence ID" value="EQD28665.1"/>
    <property type="molecule type" value="Genomic_DNA"/>
</dbReference>
<reference evidence="1" key="1">
    <citation type="submission" date="2013-08" db="EMBL/GenBank/DDBJ databases">
        <authorList>
            <person name="Mendez C."/>
            <person name="Richter M."/>
            <person name="Ferrer M."/>
            <person name="Sanchez J."/>
        </authorList>
    </citation>
    <scope>NUCLEOTIDE SEQUENCE</scope>
</reference>
<dbReference type="CDD" id="cd06225">
    <property type="entry name" value="HAMP"/>
    <property type="match status" value="1"/>
</dbReference>
<name>T0ZG25_9ZZZZ</name>
<sequence length="206" mass="21525">RGGGAGWLLARQVIGRRVTGFAARTAWVAQVLAQATYSGDWSECDPQECLLPVDSADQFGELATSFNNLLGALVELHSVQDQLSALSQGLLEQSGLNALSGWGLNQIRQSVGATAGAVIMAQNGSRRTVASYGLADPDRLAGSKLLADCMYSAELTIVHLPDGLEVDRILATSRPVEAVALQLKVNSVPSRGVAAGLGPTSTALQR</sequence>
<reference evidence="1" key="2">
    <citation type="journal article" date="2014" name="ISME J.">
        <title>Microbial stratification in low pH oxic and suboxic macroscopic growths along an acid mine drainage.</title>
        <authorList>
            <person name="Mendez-Garcia C."/>
            <person name="Mesa V."/>
            <person name="Sprenger R.R."/>
            <person name="Richter M."/>
            <person name="Diez M.S."/>
            <person name="Solano J."/>
            <person name="Bargiela R."/>
            <person name="Golyshina O.V."/>
            <person name="Manteca A."/>
            <person name="Ramos J.L."/>
            <person name="Gallego J.R."/>
            <person name="Llorente I."/>
            <person name="Martins Dos Santos V.A."/>
            <person name="Jensen O.N."/>
            <person name="Pelaez A.I."/>
            <person name="Sanchez J."/>
            <person name="Ferrer M."/>
        </authorList>
    </citation>
    <scope>NUCLEOTIDE SEQUENCE</scope>
</reference>
<comment type="caution">
    <text evidence="1">The sequence shown here is derived from an EMBL/GenBank/DDBJ whole genome shotgun (WGS) entry which is preliminary data.</text>
</comment>
<feature type="non-terminal residue" evidence="1">
    <location>
        <position position="206"/>
    </location>
</feature>
<dbReference type="AlphaFoldDB" id="T0ZG25"/>
<protein>
    <submittedName>
        <fullName evidence="1">Diguanylate cyclase</fullName>
    </submittedName>
</protein>
<accession>T0ZG25</accession>